<dbReference type="CDD" id="cd00408">
    <property type="entry name" value="DHDPS-like"/>
    <property type="match status" value="1"/>
</dbReference>
<dbReference type="PROSITE" id="PS00665">
    <property type="entry name" value="DHDPS_1"/>
    <property type="match status" value="1"/>
</dbReference>
<comment type="caution">
    <text evidence="5">The sequence shown here is derived from an EMBL/GenBank/DDBJ whole genome shotgun (WGS) entry which is preliminary data.</text>
</comment>
<evidence type="ECO:0000256" key="4">
    <source>
        <dbReference type="PIRNR" id="PIRNR001365"/>
    </source>
</evidence>
<dbReference type="SUPFAM" id="SSF51569">
    <property type="entry name" value="Aldolase"/>
    <property type="match status" value="1"/>
</dbReference>
<keyword evidence="2 4" id="KW-0456">Lyase</keyword>
<dbReference type="InterPro" id="IPR013785">
    <property type="entry name" value="Aldolase_TIM"/>
</dbReference>
<dbReference type="PRINTS" id="PR00146">
    <property type="entry name" value="DHPICSNTHASE"/>
</dbReference>
<dbReference type="GO" id="GO:0008747">
    <property type="term" value="F:N-acetylneuraminate lyase activity"/>
    <property type="evidence" value="ECO:0007669"/>
    <property type="project" value="UniProtKB-EC"/>
</dbReference>
<keyword evidence="6" id="KW-1185">Reference proteome</keyword>
<dbReference type="EC" id="4.3.3.7" evidence="5"/>
<dbReference type="SMART" id="SM01130">
    <property type="entry name" value="DHDPS"/>
    <property type="match status" value="1"/>
</dbReference>
<keyword evidence="3" id="KW-0704">Schiff base</keyword>
<accession>A0ABW2Q8H7</accession>
<proteinExistence type="inferred from homology"/>
<dbReference type="EC" id="4.1.3.3" evidence="5"/>
<evidence type="ECO:0000256" key="2">
    <source>
        <dbReference type="ARBA" id="ARBA00023239"/>
    </source>
</evidence>
<evidence type="ECO:0000313" key="6">
    <source>
        <dbReference type="Proteomes" id="UP001596455"/>
    </source>
</evidence>
<name>A0ABW2Q8H7_9MICO</name>
<reference evidence="6" key="1">
    <citation type="journal article" date="2019" name="Int. J. Syst. Evol. Microbiol.">
        <title>The Global Catalogue of Microorganisms (GCM) 10K type strain sequencing project: providing services to taxonomists for standard genome sequencing and annotation.</title>
        <authorList>
            <consortium name="The Broad Institute Genomics Platform"/>
            <consortium name="The Broad Institute Genome Sequencing Center for Infectious Disease"/>
            <person name="Wu L."/>
            <person name="Ma J."/>
        </authorList>
    </citation>
    <scope>NUCLEOTIDE SEQUENCE [LARGE SCALE GENOMIC DNA]</scope>
    <source>
        <strain evidence="6">JCM 1490</strain>
    </source>
</reference>
<dbReference type="PANTHER" id="PTHR12128">
    <property type="entry name" value="DIHYDRODIPICOLINATE SYNTHASE"/>
    <property type="match status" value="1"/>
</dbReference>
<dbReference type="Pfam" id="PF00701">
    <property type="entry name" value="DHDPS"/>
    <property type="match status" value="1"/>
</dbReference>
<comment type="similarity">
    <text evidence="1 4">Belongs to the DapA family.</text>
</comment>
<dbReference type="EMBL" id="JBHTCQ010000002">
    <property type="protein sequence ID" value="MFC7405821.1"/>
    <property type="molecule type" value="Genomic_DNA"/>
</dbReference>
<dbReference type="PIRSF" id="PIRSF001365">
    <property type="entry name" value="DHDPS"/>
    <property type="match status" value="1"/>
</dbReference>
<dbReference type="Gene3D" id="3.20.20.70">
    <property type="entry name" value="Aldolase class I"/>
    <property type="match status" value="1"/>
</dbReference>
<dbReference type="GO" id="GO:0047448">
    <property type="term" value="F:5-dehydro-4-deoxyglucarate dehydratase activity"/>
    <property type="evidence" value="ECO:0007669"/>
    <property type="project" value="UniProtKB-EC"/>
</dbReference>
<dbReference type="RefSeq" id="WP_382394604.1">
    <property type="nucleotide sequence ID" value="NZ_JBHTCQ010000002.1"/>
</dbReference>
<dbReference type="EC" id="4.2.1.41" evidence="5"/>
<dbReference type="GO" id="GO:0008840">
    <property type="term" value="F:4-hydroxy-tetrahydrodipicolinate synthase activity"/>
    <property type="evidence" value="ECO:0007669"/>
    <property type="project" value="UniProtKB-EC"/>
</dbReference>
<organism evidence="5 6">
    <name type="scientific">Georgenia alba</name>
    <dbReference type="NCBI Taxonomy" id="2233858"/>
    <lineage>
        <taxon>Bacteria</taxon>
        <taxon>Bacillati</taxon>
        <taxon>Actinomycetota</taxon>
        <taxon>Actinomycetes</taxon>
        <taxon>Micrococcales</taxon>
        <taxon>Bogoriellaceae</taxon>
        <taxon>Georgenia</taxon>
    </lineage>
</organism>
<sequence>MPAQVVTAIPTPFAVDGEVDLSTFDAALQRIEPHVAGVLVAGTTGEFVSLDDPERLALFRAARETLGRERVIAHVGHGSTHQVLRLAEATVETGLNRLALVTPYYLQGDGASIVDHYRAVTTAFPEVRLYAYLFPERTGSDLDPEVFAEIMALPGVAGVKLSGRASARRGEYAPALQQDQELYSGDGGTLPAVVEEDGAGVIAALSAAFPATYARLATALDDGDDEEARAAQAVIEEMLPLVGASISRLKAAMSARDGAVWGHRMAMPTVTKDVQDLIAAAVAEHP</sequence>
<evidence type="ECO:0000256" key="3">
    <source>
        <dbReference type="ARBA" id="ARBA00023270"/>
    </source>
</evidence>
<dbReference type="InterPro" id="IPR002220">
    <property type="entry name" value="DapA-like"/>
</dbReference>
<protein>
    <submittedName>
        <fullName evidence="5">Dihydrodipicolinate synthase family protein</fullName>
        <ecNumber evidence="5">4.1.3.3</ecNumber>
        <ecNumber evidence="5">4.2.1.41</ecNumber>
        <ecNumber evidence="5">4.3.3.7</ecNumber>
    </submittedName>
</protein>
<evidence type="ECO:0000313" key="5">
    <source>
        <dbReference type="EMBL" id="MFC7405821.1"/>
    </source>
</evidence>
<evidence type="ECO:0000256" key="1">
    <source>
        <dbReference type="ARBA" id="ARBA00007592"/>
    </source>
</evidence>
<gene>
    <name evidence="5" type="ORF">ACFQQL_11925</name>
</gene>
<dbReference type="InterPro" id="IPR020624">
    <property type="entry name" value="Schiff_base-form_aldolases_CS"/>
</dbReference>
<dbReference type="PANTHER" id="PTHR12128:SF66">
    <property type="entry name" value="4-HYDROXY-2-OXOGLUTARATE ALDOLASE, MITOCHONDRIAL"/>
    <property type="match status" value="1"/>
</dbReference>
<dbReference type="Proteomes" id="UP001596455">
    <property type="component" value="Unassembled WGS sequence"/>
</dbReference>